<evidence type="ECO:0000313" key="4">
    <source>
        <dbReference type="Proteomes" id="UP000823749"/>
    </source>
</evidence>
<evidence type="ECO:0000256" key="1">
    <source>
        <dbReference type="SAM" id="MobiDB-lite"/>
    </source>
</evidence>
<feature type="transmembrane region" description="Helical" evidence="2">
    <location>
        <begin position="87"/>
        <end position="111"/>
    </location>
</feature>
<dbReference type="PANTHER" id="PTHR31288">
    <property type="entry name" value="O-FUCOSYLTRANSFERASE FAMILY PROTEIN"/>
    <property type="match status" value="1"/>
</dbReference>
<organism evidence="3 4">
    <name type="scientific">Rhododendron griersonianum</name>
    <dbReference type="NCBI Taxonomy" id="479676"/>
    <lineage>
        <taxon>Eukaryota</taxon>
        <taxon>Viridiplantae</taxon>
        <taxon>Streptophyta</taxon>
        <taxon>Embryophyta</taxon>
        <taxon>Tracheophyta</taxon>
        <taxon>Spermatophyta</taxon>
        <taxon>Magnoliopsida</taxon>
        <taxon>eudicotyledons</taxon>
        <taxon>Gunneridae</taxon>
        <taxon>Pentapetalae</taxon>
        <taxon>asterids</taxon>
        <taxon>Ericales</taxon>
        <taxon>Ericaceae</taxon>
        <taxon>Ericoideae</taxon>
        <taxon>Rhodoreae</taxon>
        <taxon>Rhododendron</taxon>
    </lineage>
</organism>
<protein>
    <submittedName>
        <fullName evidence="3">Uncharacterized protein</fullName>
    </submittedName>
</protein>
<evidence type="ECO:0000256" key="2">
    <source>
        <dbReference type="SAM" id="Phobius"/>
    </source>
</evidence>
<keyword evidence="4" id="KW-1185">Reference proteome</keyword>
<evidence type="ECO:0000313" key="3">
    <source>
        <dbReference type="EMBL" id="KAG5544537.1"/>
    </source>
</evidence>
<comment type="caution">
    <text evidence="3">The sequence shown here is derived from an EMBL/GenBank/DDBJ whole genome shotgun (WGS) entry which is preliminary data.</text>
</comment>
<feature type="compositionally biased region" description="Low complexity" evidence="1">
    <location>
        <begin position="16"/>
        <end position="41"/>
    </location>
</feature>
<gene>
    <name evidence="3" type="ORF">RHGRI_017086</name>
</gene>
<dbReference type="Proteomes" id="UP000823749">
    <property type="component" value="Chromosome 6"/>
</dbReference>
<keyword evidence="2" id="KW-1133">Transmembrane helix</keyword>
<keyword evidence="2" id="KW-0472">Membrane</keyword>
<feature type="compositionally biased region" description="Basic residues" evidence="1">
    <location>
        <begin position="48"/>
        <end position="63"/>
    </location>
</feature>
<reference evidence="3 4" key="1">
    <citation type="submission" date="2020-08" db="EMBL/GenBank/DDBJ databases">
        <title>Plant Genome Project.</title>
        <authorList>
            <person name="Zhang R.-G."/>
        </authorList>
    </citation>
    <scope>NUCLEOTIDE SEQUENCE [LARGE SCALE GENOMIC DNA]</scope>
    <source>
        <strain evidence="3">WSP0</strain>
        <tissue evidence="3">Leaf</tissue>
    </source>
</reference>
<sequence length="410" mass="46501">MASPSPPMKPKAHHYTTTTPTTTATTTTATTTANNSSESTSPSPPPSPRRHSNFPQCRRRRLPKRVHSFPRRESFIAGIFLRRGIRYFLLLPLLYLVSGLIMCVGPFSLIMHPRPLPGSVYRSHEIFDKLWDDIRSDNSSAIELSSIWRYKRKLKEQKPCPQKTGGRNFGISVYVGFCVGPLCLANTWLLKLMVGLINRGHRYVIFSLQFITNLVHRHYTTIVTLPAKIQLTYIATNLVHRHCYGMGHDESFFIKDGNPLREEVRVVLFLSGLRAPRAVLTELLLAVCLVPGLPIRLAKLLLLHDRGRHMGYGKEDLYRLLLKLNVNCSRSGMRESYRSAPLTNHSSSNPAVSYVGGNVHVDSIQVRVSTSIYILTRECYCLRCNDLGKDRLQFRVKWLVVMMRGGHCCS</sequence>
<feature type="region of interest" description="Disordered" evidence="1">
    <location>
        <begin position="1"/>
        <end position="63"/>
    </location>
</feature>
<dbReference type="AlphaFoldDB" id="A0AAV6JWI1"/>
<dbReference type="PANTHER" id="PTHR31288:SF8">
    <property type="entry name" value="O-FUCOSYLTRANSFERASE 10-RELATED"/>
    <property type="match status" value="1"/>
</dbReference>
<dbReference type="InterPro" id="IPR024709">
    <property type="entry name" value="FucosylTrfase_pln"/>
</dbReference>
<keyword evidence="2" id="KW-0812">Transmembrane</keyword>
<feature type="transmembrane region" description="Helical" evidence="2">
    <location>
        <begin position="171"/>
        <end position="190"/>
    </location>
</feature>
<dbReference type="EMBL" id="JACTNZ010000006">
    <property type="protein sequence ID" value="KAG5544537.1"/>
    <property type="molecule type" value="Genomic_DNA"/>
</dbReference>
<accession>A0AAV6JWI1</accession>
<name>A0AAV6JWI1_9ERIC</name>
<proteinExistence type="predicted"/>